<organism evidence="1 2">
    <name type="scientific">Peronosclerospora sorghi</name>
    <dbReference type="NCBI Taxonomy" id="230839"/>
    <lineage>
        <taxon>Eukaryota</taxon>
        <taxon>Sar</taxon>
        <taxon>Stramenopiles</taxon>
        <taxon>Oomycota</taxon>
        <taxon>Peronosporomycetes</taxon>
        <taxon>Peronosporales</taxon>
        <taxon>Peronosporaceae</taxon>
        <taxon>Peronosclerospora</taxon>
    </lineage>
</organism>
<protein>
    <submittedName>
        <fullName evidence="1">Uncharacterized protein</fullName>
    </submittedName>
</protein>
<dbReference type="Proteomes" id="UP001163321">
    <property type="component" value="Chromosome 4"/>
</dbReference>
<proteinExistence type="predicted"/>
<sequence length="80" mass="9176">MTYEADLDKLFDLYLESGMYLVACDLSETQSHCLALYVTPEIVCSHQVVDQCGWIGLDEADMLYRIRGVYRVIFDDGTEE</sequence>
<gene>
    <name evidence="1" type="ORF">PsorP6_006475</name>
</gene>
<dbReference type="EMBL" id="CM047583">
    <property type="protein sequence ID" value="KAI9912860.1"/>
    <property type="molecule type" value="Genomic_DNA"/>
</dbReference>
<name>A0ACC0W3W3_9STRA</name>
<evidence type="ECO:0000313" key="1">
    <source>
        <dbReference type="EMBL" id="KAI9912860.1"/>
    </source>
</evidence>
<reference evidence="1 2" key="1">
    <citation type="journal article" date="2022" name="bioRxiv">
        <title>The genome of the oomycete Peronosclerospora sorghi, a cosmopolitan pathogen of maize and sorghum, is inflated with dispersed pseudogenes.</title>
        <authorList>
            <person name="Fletcher K."/>
            <person name="Martin F."/>
            <person name="Isakeit T."/>
            <person name="Cavanaugh K."/>
            <person name="Magill C."/>
            <person name="Michelmore R."/>
        </authorList>
    </citation>
    <scope>NUCLEOTIDE SEQUENCE [LARGE SCALE GENOMIC DNA]</scope>
    <source>
        <strain evidence="1">P6</strain>
    </source>
</reference>
<comment type="caution">
    <text evidence="1">The sequence shown here is derived from an EMBL/GenBank/DDBJ whole genome shotgun (WGS) entry which is preliminary data.</text>
</comment>
<evidence type="ECO:0000313" key="2">
    <source>
        <dbReference type="Proteomes" id="UP001163321"/>
    </source>
</evidence>
<keyword evidence="2" id="KW-1185">Reference proteome</keyword>
<accession>A0ACC0W3W3</accession>